<keyword evidence="2" id="KW-1185">Reference proteome</keyword>
<accession>A0A5C5SC16</accession>
<reference evidence="1 2" key="1">
    <citation type="submission" date="2019-08" db="EMBL/GenBank/DDBJ databases">
        <authorList>
            <person name="Lei W."/>
        </authorList>
    </citation>
    <scope>NUCLEOTIDE SEQUENCE [LARGE SCALE GENOMIC DNA]</scope>
    <source>
        <strain evidence="1 2">CCUG 66496</strain>
    </source>
</reference>
<comment type="caution">
    <text evidence="1">The sequence shown here is derived from an EMBL/GenBank/DDBJ whole genome shotgun (WGS) entry which is preliminary data.</text>
</comment>
<gene>
    <name evidence="1" type="ORF">FRX57_06025</name>
</gene>
<proteinExistence type="predicted"/>
<dbReference type="OrthoDB" id="2237621at2"/>
<organism evidence="1 2">
    <name type="scientific">Streptococcus cuniculipharyngis</name>
    <dbReference type="NCBI Taxonomy" id="1562651"/>
    <lineage>
        <taxon>Bacteria</taxon>
        <taxon>Bacillati</taxon>
        <taxon>Bacillota</taxon>
        <taxon>Bacilli</taxon>
        <taxon>Lactobacillales</taxon>
        <taxon>Streptococcaceae</taxon>
        <taxon>Streptococcus</taxon>
    </lineage>
</organism>
<dbReference type="AlphaFoldDB" id="A0A5C5SC16"/>
<protein>
    <submittedName>
        <fullName evidence="1">Uncharacterized protein</fullName>
    </submittedName>
</protein>
<dbReference type="Proteomes" id="UP000317430">
    <property type="component" value="Unassembled WGS sequence"/>
</dbReference>
<dbReference type="RefSeq" id="WP_146567691.1">
    <property type="nucleotide sequence ID" value="NZ_VOHL01000005.1"/>
</dbReference>
<evidence type="ECO:0000313" key="2">
    <source>
        <dbReference type="Proteomes" id="UP000317430"/>
    </source>
</evidence>
<sequence>MFARIFKNCKWYDANGNVIPQDKRNVIHKQVQKELDDELHDSGFEGFIKRFVLNIMNKSVVEE</sequence>
<name>A0A5C5SC16_9STRE</name>
<dbReference type="EMBL" id="VOHL01000005">
    <property type="protein sequence ID" value="TWS97152.1"/>
    <property type="molecule type" value="Genomic_DNA"/>
</dbReference>
<evidence type="ECO:0000313" key="1">
    <source>
        <dbReference type="EMBL" id="TWS97152.1"/>
    </source>
</evidence>